<sequence length="98" mass="10991">MDHIDPQQGGHQSTLCNGHGVHSNWKMRSFNIRSLNVTMPLEDTQQKKLGEPLGVATEGFRMGRRLTSLMEPSMKDVEEKEQPDGWPSQGLGQETAQM</sequence>
<organism evidence="2 3">
    <name type="scientific">Zosterops borbonicus</name>
    <dbReference type="NCBI Taxonomy" id="364589"/>
    <lineage>
        <taxon>Eukaryota</taxon>
        <taxon>Metazoa</taxon>
        <taxon>Chordata</taxon>
        <taxon>Craniata</taxon>
        <taxon>Vertebrata</taxon>
        <taxon>Euteleostomi</taxon>
        <taxon>Archelosauria</taxon>
        <taxon>Archosauria</taxon>
        <taxon>Dinosauria</taxon>
        <taxon>Saurischia</taxon>
        <taxon>Theropoda</taxon>
        <taxon>Coelurosauria</taxon>
        <taxon>Aves</taxon>
        <taxon>Neognathae</taxon>
        <taxon>Neoaves</taxon>
        <taxon>Telluraves</taxon>
        <taxon>Australaves</taxon>
        <taxon>Passeriformes</taxon>
        <taxon>Sylvioidea</taxon>
        <taxon>Zosteropidae</taxon>
        <taxon>Zosterops</taxon>
    </lineage>
</organism>
<feature type="compositionally biased region" description="Basic and acidic residues" evidence="1">
    <location>
        <begin position="73"/>
        <end position="83"/>
    </location>
</feature>
<evidence type="ECO:0000313" key="2">
    <source>
        <dbReference type="EMBL" id="TRZ15441.1"/>
    </source>
</evidence>
<evidence type="ECO:0000256" key="1">
    <source>
        <dbReference type="SAM" id="MobiDB-lite"/>
    </source>
</evidence>
<protein>
    <submittedName>
        <fullName evidence="2">Uncharacterized protein</fullName>
    </submittedName>
</protein>
<dbReference type="EMBL" id="SWJQ01000369">
    <property type="protein sequence ID" value="TRZ15441.1"/>
    <property type="molecule type" value="Genomic_DNA"/>
</dbReference>
<reference evidence="2" key="1">
    <citation type="submission" date="2019-04" db="EMBL/GenBank/DDBJ databases">
        <title>Genome assembly of Zosterops borbonicus 15179.</title>
        <authorList>
            <person name="Leroy T."/>
            <person name="Anselmetti Y."/>
            <person name="Tilak M.-K."/>
            <person name="Nabholz B."/>
        </authorList>
    </citation>
    <scope>NUCLEOTIDE SEQUENCE</scope>
    <source>
        <strain evidence="2">HGM_15179</strain>
        <tissue evidence="2">Muscle</tissue>
    </source>
</reference>
<comment type="caution">
    <text evidence="2">The sequence shown here is derived from an EMBL/GenBank/DDBJ whole genome shotgun (WGS) entry which is preliminary data.</text>
</comment>
<evidence type="ECO:0000313" key="3">
    <source>
        <dbReference type="Proteomes" id="UP000796761"/>
    </source>
</evidence>
<keyword evidence="3" id="KW-1185">Reference proteome</keyword>
<proteinExistence type="predicted"/>
<gene>
    <name evidence="2" type="ORF">HGM15179_011688</name>
</gene>
<feature type="region of interest" description="Disordered" evidence="1">
    <location>
        <begin position="1"/>
        <end position="20"/>
    </location>
</feature>
<dbReference type="Proteomes" id="UP000796761">
    <property type="component" value="Unassembled WGS sequence"/>
</dbReference>
<accession>A0A8K1GB82</accession>
<dbReference type="AlphaFoldDB" id="A0A8K1GB82"/>
<feature type="region of interest" description="Disordered" evidence="1">
    <location>
        <begin position="66"/>
        <end position="98"/>
    </location>
</feature>
<name>A0A8K1GB82_9PASS</name>